<dbReference type="SMART" id="SM00091">
    <property type="entry name" value="PAS"/>
    <property type="match status" value="1"/>
</dbReference>
<dbReference type="Proteomes" id="UP000199184">
    <property type="component" value="Unassembled WGS sequence"/>
</dbReference>
<dbReference type="Pfam" id="PF08448">
    <property type="entry name" value="PAS_4"/>
    <property type="match status" value="1"/>
</dbReference>
<dbReference type="FunFam" id="3.20.20.450:FF:000001">
    <property type="entry name" value="Cyclic di-GMP phosphodiesterase yahA"/>
    <property type="match status" value="1"/>
</dbReference>
<dbReference type="CDD" id="cd01948">
    <property type="entry name" value="EAL"/>
    <property type="match status" value="1"/>
</dbReference>
<dbReference type="SUPFAM" id="SSF55073">
    <property type="entry name" value="Nucleotide cyclase"/>
    <property type="match status" value="1"/>
</dbReference>
<evidence type="ECO:0000259" key="4">
    <source>
        <dbReference type="PROSITE" id="PS50887"/>
    </source>
</evidence>
<dbReference type="Pfam" id="PF00990">
    <property type="entry name" value="GGDEF"/>
    <property type="match status" value="1"/>
</dbReference>
<accession>A0A1C3XME6</accession>
<sequence>MPRERGDADQGYCQARGLHAAWGDGVSIHRLFAEQLRCATDAAGRVDVLKLGELVSAAYDASDRDRQRMTDARAHTHDEVKLDLLRTQEFLDTIVENIPIAVFAKCAKDSRYILLNRAGEDYYGIPREQMLGRTPEEIFPADVARVVKEQDRRVVASGMPMFLEEHLLDIGVKGHDRVVNSRKMLITDDDGDPQYLVGVIEDVNERVNTQERISHLAHHDALTDLPNRSAFNAVLGERLGRAQEAATSFAVLSLDLDRFKEVNDVFGHPVGDLLMRAAADRLAEEADGAFVARIGGDEFMILMPDDISRDDVLALAERLVETIGQELEVDDYLSHVGLSVGIAFYPDDGVNAATLLANADSALYRAKREGRGRVRFFESEMDQELRDRRLLQHDLRQALEQNQFLVYFQPQARVDGEVIGFEALLRWNHPTRGFVLPDQFIPLAEENGLIVQIGEWVLREACREAASWPRPLQVAVNLSPIQFQAGDLERSIHQILLETGLTPTRLEVEITEGVLIGDFTRALNLLRRLKALGIRIAMDDFGTGYSSLSYLQSFPFDKIKIDRSFISNLEATPQSAEIVRAVLSLAHALHIPVIAEGVETEAQRAFLAREACEEMQGYLVGRPALIERYLDLVGVTVERRLYA</sequence>
<dbReference type="InterPro" id="IPR052155">
    <property type="entry name" value="Biofilm_reg_signaling"/>
</dbReference>
<dbReference type="InterPro" id="IPR000014">
    <property type="entry name" value="PAS"/>
</dbReference>
<dbReference type="InterPro" id="IPR001633">
    <property type="entry name" value="EAL_dom"/>
</dbReference>
<dbReference type="InterPro" id="IPR000160">
    <property type="entry name" value="GGDEF_dom"/>
</dbReference>
<dbReference type="InterPro" id="IPR029787">
    <property type="entry name" value="Nucleotide_cyclase"/>
</dbReference>
<dbReference type="AlphaFoldDB" id="A0A1C3XME6"/>
<dbReference type="InterPro" id="IPR035965">
    <property type="entry name" value="PAS-like_dom_sf"/>
</dbReference>
<gene>
    <name evidence="5" type="ORF">GA0061098_1018160</name>
</gene>
<dbReference type="CDD" id="cd01949">
    <property type="entry name" value="GGDEF"/>
    <property type="match status" value="1"/>
</dbReference>
<reference evidence="6" key="1">
    <citation type="submission" date="2016-08" db="EMBL/GenBank/DDBJ databases">
        <authorList>
            <person name="Varghese N."/>
            <person name="Submissions Spin"/>
        </authorList>
    </citation>
    <scope>NUCLEOTIDE SEQUENCE [LARGE SCALE GENOMIC DNA]</scope>
    <source>
        <strain evidence="6">ERR11</strain>
    </source>
</reference>
<dbReference type="SMART" id="SM00267">
    <property type="entry name" value="GGDEF"/>
    <property type="match status" value="1"/>
</dbReference>
<dbReference type="Gene3D" id="3.20.20.450">
    <property type="entry name" value="EAL domain"/>
    <property type="match status" value="1"/>
</dbReference>
<dbReference type="InterPro" id="IPR043128">
    <property type="entry name" value="Rev_trsase/Diguanyl_cyclase"/>
</dbReference>
<dbReference type="PANTHER" id="PTHR44757">
    <property type="entry name" value="DIGUANYLATE CYCLASE DGCP"/>
    <property type="match status" value="1"/>
</dbReference>
<dbReference type="CDD" id="cd00130">
    <property type="entry name" value="PAS"/>
    <property type="match status" value="1"/>
</dbReference>
<feature type="domain" description="PAC" evidence="2">
    <location>
        <begin position="161"/>
        <end position="215"/>
    </location>
</feature>
<feature type="domain" description="EAL" evidence="3">
    <location>
        <begin position="388"/>
        <end position="637"/>
    </location>
</feature>
<dbReference type="PROSITE" id="PS50887">
    <property type="entry name" value="GGDEF"/>
    <property type="match status" value="1"/>
</dbReference>
<dbReference type="Gene3D" id="3.30.70.270">
    <property type="match status" value="1"/>
</dbReference>
<organism evidence="5 6">
    <name type="scientific">Bradyrhizobium shewense</name>
    <dbReference type="NCBI Taxonomy" id="1761772"/>
    <lineage>
        <taxon>Bacteria</taxon>
        <taxon>Pseudomonadati</taxon>
        <taxon>Pseudomonadota</taxon>
        <taxon>Alphaproteobacteria</taxon>
        <taxon>Hyphomicrobiales</taxon>
        <taxon>Nitrobacteraceae</taxon>
        <taxon>Bradyrhizobium</taxon>
    </lineage>
</organism>
<dbReference type="EMBL" id="FMAI01000018">
    <property type="protein sequence ID" value="SCB53164.1"/>
    <property type="molecule type" value="Genomic_DNA"/>
</dbReference>
<protein>
    <submittedName>
        <fullName evidence="5">Diguanylate cyclase/phosphodiesterase</fullName>
    </submittedName>
</protein>
<proteinExistence type="predicted"/>
<evidence type="ECO:0000313" key="5">
    <source>
        <dbReference type="EMBL" id="SCB53164.1"/>
    </source>
</evidence>
<dbReference type="InterPro" id="IPR000700">
    <property type="entry name" value="PAS-assoc_C"/>
</dbReference>
<name>A0A1C3XME6_9BRAD</name>
<feature type="domain" description="GGDEF" evidence="4">
    <location>
        <begin position="247"/>
        <end position="379"/>
    </location>
</feature>
<evidence type="ECO:0000259" key="1">
    <source>
        <dbReference type="PROSITE" id="PS50112"/>
    </source>
</evidence>
<dbReference type="NCBIfam" id="TIGR00254">
    <property type="entry name" value="GGDEF"/>
    <property type="match status" value="1"/>
</dbReference>
<dbReference type="PROSITE" id="PS50883">
    <property type="entry name" value="EAL"/>
    <property type="match status" value="1"/>
</dbReference>
<dbReference type="PROSITE" id="PS50112">
    <property type="entry name" value="PAS"/>
    <property type="match status" value="1"/>
</dbReference>
<dbReference type="PROSITE" id="PS50113">
    <property type="entry name" value="PAC"/>
    <property type="match status" value="1"/>
</dbReference>
<dbReference type="NCBIfam" id="TIGR00229">
    <property type="entry name" value="sensory_box"/>
    <property type="match status" value="1"/>
</dbReference>
<evidence type="ECO:0000259" key="3">
    <source>
        <dbReference type="PROSITE" id="PS50883"/>
    </source>
</evidence>
<evidence type="ECO:0000259" key="2">
    <source>
        <dbReference type="PROSITE" id="PS50113"/>
    </source>
</evidence>
<evidence type="ECO:0000313" key="6">
    <source>
        <dbReference type="Proteomes" id="UP000199184"/>
    </source>
</evidence>
<dbReference type="SUPFAM" id="SSF141868">
    <property type="entry name" value="EAL domain-like"/>
    <property type="match status" value="1"/>
</dbReference>
<dbReference type="InterPro" id="IPR035919">
    <property type="entry name" value="EAL_sf"/>
</dbReference>
<dbReference type="Pfam" id="PF00563">
    <property type="entry name" value="EAL"/>
    <property type="match status" value="1"/>
</dbReference>
<dbReference type="PANTHER" id="PTHR44757:SF2">
    <property type="entry name" value="BIOFILM ARCHITECTURE MAINTENANCE PROTEIN MBAA"/>
    <property type="match status" value="1"/>
</dbReference>
<dbReference type="InterPro" id="IPR013656">
    <property type="entry name" value="PAS_4"/>
</dbReference>
<feature type="domain" description="PAS" evidence="1">
    <location>
        <begin position="87"/>
        <end position="166"/>
    </location>
</feature>
<dbReference type="SMART" id="SM00052">
    <property type="entry name" value="EAL"/>
    <property type="match status" value="1"/>
</dbReference>
<dbReference type="Gene3D" id="3.30.450.20">
    <property type="entry name" value="PAS domain"/>
    <property type="match status" value="1"/>
</dbReference>
<dbReference type="SUPFAM" id="SSF55785">
    <property type="entry name" value="PYP-like sensor domain (PAS domain)"/>
    <property type="match status" value="1"/>
</dbReference>
<keyword evidence="6" id="KW-1185">Reference proteome</keyword>